<accession>A0A804QYT5</accession>
<evidence type="ECO:0000313" key="2">
    <source>
        <dbReference type="EnsemblPlants" id="Zm00001eb379520_P001"/>
    </source>
</evidence>
<evidence type="ECO:0000313" key="3">
    <source>
        <dbReference type="Proteomes" id="UP000007305"/>
    </source>
</evidence>
<sequence length="106" mass="11158">MAADLAAASRASAHDVAAGMARRKGEGGDPAARDPLEACSILYGATSVLALRLMRGYVAARAAAIHGSGWDRVRCHAHGLRAGQVPDCRRQPRVRPALHHGHHAPQ</sequence>
<keyword evidence="3" id="KW-1185">Reference proteome</keyword>
<dbReference type="Proteomes" id="UP000007305">
    <property type="component" value="Chromosome 9"/>
</dbReference>
<feature type="region of interest" description="Disordered" evidence="1">
    <location>
        <begin position="1"/>
        <end position="31"/>
    </location>
</feature>
<reference evidence="2" key="2">
    <citation type="submission" date="2019-07" db="EMBL/GenBank/DDBJ databases">
        <authorList>
            <person name="Seetharam A."/>
            <person name="Woodhouse M."/>
            <person name="Cannon E."/>
        </authorList>
    </citation>
    <scope>NUCLEOTIDE SEQUENCE [LARGE SCALE GENOMIC DNA]</scope>
    <source>
        <strain evidence="2">cv. B73</strain>
    </source>
</reference>
<dbReference type="EnsemblPlants" id="Zm00001eb379520_T001">
    <property type="protein sequence ID" value="Zm00001eb379520_P001"/>
    <property type="gene ID" value="Zm00001eb379520"/>
</dbReference>
<reference evidence="2" key="3">
    <citation type="submission" date="2021-05" db="UniProtKB">
        <authorList>
            <consortium name="EnsemblPlants"/>
        </authorList>
    </citation>
    <scope>IDENTIFICATION</scope>
    <source>
        <strain evidence="2">cv. B73</strain>
    </source>
</reference>
<protein>
    <submittedName>
        <fullName evidence="2">Uncharacterized protein</fullName>
    </submittedName>
</protein>
<dbReference type="AlphaFoldDB" id="A0A804QYT5"/>
<evidence type="ECO:0000256" key="1">
    <source>
        <dbReference type="SAM" id="MobiDB-lite"/>
    </source>
</evidence>
<dbReference type="InParanoid" id="A0A804QYT5"/>
<reference evidence="3" key="1">
    <citation type="journal article" date="2009" name="Science">
        <title>The B73 maize genome: complexity, diversity, and dynamics.</title>
        <authorList>
            <person name="Schnable P.S."/>
            <person name="Ware D."/>
            <person name="Fulton R.S."/>
            <person name="Stein J.C."/>
            <person name="Wei F."/>
            <person name="Pasternak S."/>
            <person name="Liang C."/>
            <person name="Zhang J."/>
            <person name="Fulton L."/>
            <person name="Graves T.A."/>
            <person name="Minx P."/>
            <person name="Reily A.D."/>
            <person name="Courtney L."/>
            <person name="Kruchowski S.S."/>
            <person name="Tomlinson C."/>
            <person name="Strong C."/>
            <person name="Delehaunty K."/>
            <person name="Fronick C."/>
            <person name="Courtney B."/>
            <person name="Rock S.M."/>
            <person name="Belter E."/>
            <person name="Du F."/>
            <person name="Kim K."/>
            <person name="Abbott R.M."/>
            <person name="Cotton M."/>
            <person name="Levy A."/>
            <person name="Marchetto P."/>
            <person name="Ochoa K."/>
            <person name="Jackson S.M."/>
            <person name="Gillam B."/>
            <person name="Chen W."/>
            <person name="Yan L."/>
            <person name="Higginbotham J."/>
            <person name="Cardenas M."/>
            <person name="Waligorski J."/>
            <person name="Applebaum E."/>
            <person name="Phelps L."/>
            <person name="Falcone J."/>
            <person name="Kanchi K."/>
            <person name="Thane T."/>
            <person name="Scimone A."/>
            <person name="Thane N."/>
            <person name="Henke J."/>
            <person name="Wang T."/>
            <person name="Ruppert J."/>
            <person name="Shah N."/>
            <person name="Rotter K."/>
            <person name="Hodges J."/>
            <person name="Ingenthron E."/>
            <person name="Cordes M."/>
            <person name="Kohlberg S."/>
            <person name="Sgro J."/>
            <person name="Delgado B."/>
            <person name="Mead K."/>
            <person name="Chinwalla A."/>
            <person name="Leonard S."/>
            <person name="Crouse K."/>
            <person name="Collura K."/>
            <person name="Kudrna D."/>
            <person name="Currie J."/>
            <person name="He R."/>
            <person name="Angelova A."/>
            <person name="Rajasekar S."/>
            <person name="Mueller T."/>
            <person name="Lomeli R."/>
            <person name="Scara G."/>
            <person name="Ko A."/>
            <person name="Delaney K."/>
            <person name="Wissotski M."/>
            <person name="Lopez G."/>
            <person name="Campos D."/>
            <person name="Braidotti M."/>
            <person name="Ashley E."/>
            <person name="Golser W."/>
            <person name="Kim H."/>
            <person name="Lee S."/>
            <person name="Lin J."/>
            <person name="Dujmic Z."/>
            <person name="Kim W."/>
            <person name="Talag J."/>
            <person name="Zuccolo A."/>
            <person name="Fan C."/>
            <person name="Sebastian A."/>
            <person name="Kramer M."/>
            <person name="Spiegel L."/>
            <person name="Nascimento L."/>
            <person name="Zutavern T."/>
            <person name="Miller B."/>
            <person name="Ambroise C."/>
            <person name="Muller S."/>
            <person name="Spooner W."/>
            <person name="Narechania A."/>
            <person name="Ren L."/>
            <person name="Wei S."/>
            <person name="Kumari S."/>
            <person name="Faga B."/>
            <person name="Levy M.J."/>
            <person name="McMahan L."/>
            <person name="Van Buren P."/>
            <person name="Vaughn M.W."/>
            <person name="Ying K."/>
            <person name="Yeh C.-T."/>
            <person name="Emrich S.J."/>
            <person name="Jia Y."/>
            <person name="Kalyanaraman A."/>
            <person name="Hsia A.-P."/>
            <person name="Barbazuk W.B."/>
            <person name="Baucom R.S."/>
            <person name="Brutnell T.P."/>
            <person name="Carpita N.C."/>
            <person name="Chaparro C."/>
            <person name="Chia J.-M."/>
            <person name="Deragon J.-M."/>
            <person name="Estill J.C."/>
            <person name="Fu Y."/>
            <person name="Jeddeloh J.A."/>
            <person name="Han Y."/>
            <person name="Lee H."/>
            <person name="Li P."/>
            <person name="Lisch D.R."/>
            <person name="Liu S."/>
            <person name="Liu Z."/>
            <person name="Nagel D.H."/>
            <person name="McCann M.C."/>
            <person name="SanMiguel P."/>
            <person name="Myers A.M."/>
            <person name="Nettleton D."/>
            <person name="Nguyen J."/>
            <person name="Penning B.W."/>
            <person name="Ponnala L."/>
            <person name="Schneider K.L."/>
            <person name="Schwartz D.C."/>
            <person name="Sharma A."/>
            <person name="Soderlund C."/>
            <person name="Springer N.M."/>
            <person name="Sun Q."/>
            <person name="Wang H."/>
            <person name="Waterman M."/>
            <person name="Westerman R."/>
            <person name="Wolfgruber T.K."/>
            <person name="Yang L."/>
            <person name="Yu Y."/>
            <person name="Zhang L."/>
            <person name="Zhou S."/>
            <person name="Zhu Q."/>
            <person name="Bennetzen J.L."/>
            <person name="Dawe R.K."/>
            <person name="Jiang J."/>
            <person name="Jiang N."/>
            <person name="Presting G.G."/>
            <person name="Wessler S.R."/>
            <person name="Aluru S."/>
            <person name="Martienssen R.A."/>
            <person name="Clifton S.W."/>
            <person name="McCombie W.R."/>
            <person name="Wing R.A."/>
            <person name="Wilson R.K."/>
        </authorList>
    </citation>
    <scope>NUCLEOTIDE SEQUENCE [LARGE SCALE GENOMIC DNA]</scope>
    <source>
        <strain evidence="3">cv. B73</strain>
    </source>
</reference>
<feature type="compositionally biased region" description="Low complexity" evidence="1">
    <location>
        <begin position="1"/>
        <end position="18"/>
    </location>
</feature>
<proteinExistence type="predicted"/>
<name>A0A804QYT5_MAIZE</name>
<dbReference type="Gramene" id="Zm00001eb379520_T001">
    <property type="protein sequence ID" value="Zm00001eb379520_P001"/>
    <property type="gene ID" value="Zm00001eb379520"/>
</dbReference>
<organism evidence="2 3">
    <name type="scientific">Zea mays</name>
    <name type="common">Maize</name>
    <dbReference type="NCBI Taxonomy" id="4577"/>
    <lineage>
        <taxon>Eukaryota</taxon>
        <taxon>Viridiplantae</taxon>
        <taxon>Streptophyta</taxon>
        <taxon>Embryophyta</taxon>
        <taxon>Tracheophyta</taxon>
        <taxon>Spermatophyta</taxon>
        <taxon>Magnoliopsida</taxon>
        <taxon>Liliopsida</taxon>
        <taxon>Poales</taxon>
        <taxon>Poaceae</taxon>
        <taxon>PACMAD clade</taxon>
        <taxon>Panicoideae</taxon>
        <taxon>Andropogonodae</taxon>
        <taxon>Andropogoneae</taxon>
        <taxon>Tripsacinae</taxon>
        <taxon>Zea</taxon>
    </lineage>
</organism>